<keyword evidence="7 8" id="KW-0472">Membrane</keyword>
<evidence type="ECO:0000313" key="10">
    <source>
        <dbReference type="Proteomes" id="UP000252187"/>
    </source>
</evidence>
<feature type="transmembrane region" description="Helical" evidence="8">
    <location>
        <begin position="123"/>
        <end position="143"/>
    </location>
</feature>
<evidence type="ECO:0000313" key="9">
    <source>
        <dbReference type="EMBL" id="RBA40525.1"/>
    </source>
</evidence>
<keyword evidence="3" id="KW-0813">Transport</keyword>
<evidence type="ECO:0000256" key="8">
    <source>
        <dbReference type="SAM" id="Phobius"/>
    </source>
</evidence>
<comment type="similarity">
    <text evidence="2">Belongs to the binding-protein-dependent transport system permease family. FecCD subfamily.</text>
</comment>
<accession>A0A365PDP8</accession>
<protein>
    <submittedName>
        <fullName evidence="9">ABC transporter permease</fullName>
    </submittedName>
</protein>
<evidence type="ECO:0000256" key="5">
    <source>
        <dbReference type="ARBA" id="ARBA00022692"/>
    </source>
</evidence>
<organism evidence="9 10">
    <name type="scientific">Dietzia maris</name>
    <dbReference type="NCBI Taxonomy" id="37915"/>
    <lineage>
        <taxon>Bacteria</taxon>
        <taxon>Bacillati</taxon>
        <taxon>Actinomycetota</taxon>
        <taxon>Actinomycetes</taxon>
        <taxon>Mycobacteriales</taxon>
        <taxon>Dietziaceae</taxon>
        <taxon>Dietzia</taxon>
    </lineage>
</organism>
<dbReference type="PANTHER" id="PTHR30472:SF27">
    <property type="entry name" value="PETROBACTIN IMPORT SYSTEM PERMEASE PROTEIN YCLN"/>
    <property type="match status" value="1"/>
</dbReference>
<name>A0A365PDP8_9ACTN</name>
<dbReference type="InterPro" id="IPR037294">
    <property type="entry name" value="ABC_BtuC-like"/>
</dbReference>
<evidence type="ECO:0000256" key="4">
    <source>
        <dbReference type="ARBA" id="ARBA00022475"/>
    </source>
</evidence>
<proteinExistence type="inferred from homology"/>
<evidence type="ECO:0000256" key="6">
    <source>
        <dbReference type="ARBA" id="ARBA00022989"/>
    </source>
</evidence>
<dbReference type="InterPro" id="IPR000522">
    <property type="entry name" value="ABC_transptr_permease_BtuC"/>
</dbReference>
<feature type="transmembrane region" description="Helical" evidence="8">
    <location>
        <begin position="149"/>
        <end position="171"/>
    </location>
</feature>
<comment type="caution">
    <text evidence="9">The sequence shown here is derived from an EMBL/GenBank/DDBJ whole genome shotgun (WGS) entry which is preliminary data.</text>
</comment>
<evidence type="ECO:0000256" key="7">
    <source>
        <dbReference type="ARBA" id="ARBA00023136"/>
    </source>
</evidence>
<feature type="transmembrane region" description="Helical" evidence="8">
    <location>
        <begin position="280"/>
        <end position="298"/>
    </location>
</feature>
<dbReference type="GO" id="GO:0033214">
    <property type="term" value="P:siderophore-iron import into cell"/>
    <property type="evidence" value="ECO:0007669"/>
    <property type="project" value="TreeGrafter"/>
</dbReference>
<feature type="transmembrane region" description="Helical" evidence="8">
    <location>
        <begin position="318"/>
        <end position="337"/>
    </location>
</feature>
<keyword evidence="4" id="KW-1003">Cell membrane</keyword>
<feature type="transmembrane region" description="Helical" evidence="8">
    <location>
        <begin position="192"/>
        <end position="212"/>
    </location>
</feature>
<dbReference type="SUPFAM" id="SSF81345">
    <property type="entry name" value="ABC transporter involved in vitamin B12 uptake, BtuC"/>
    <property type="match status" value="1"/>
</dbReference>
<feature type="transmembrane region" description="Helical" evidence="8">
    <location>
        <begin position="235"/>
        <end position="268"/>
    </location>
</feature>
<dbReference type="Pfam" id="PF01032">
    <property type="entry name" value="FecCD"/>
    <property type="match status" value="1"/>
</dbReference>
<keyword evidence="5 8" id="KW-0812">Transmembrane</keyword>
<dbReference type="PANTHER" id="PTHR30472">
    <property type="entry name" value="FERRIC ENTEROBACTIN TRANSPORT SYSTEM PERMEASE PROTEIN"/>
    <property type="match status" value="1"/>
</dbReference>
<dbReference type="GO" id="GO:0022857">
    <property type="term" value="F:transmembrane transporter activity"/>
    <property type="evidence" value="ECO:0007669"/>
    <property type="project" value="InterPro"/>
</dbReference>
<comment type="subcellular location">
    <subcellularLocation>
        <location evidence="1">Cell membrane</location>
        <topology evidence="1">Multi-pass membrane protein</topology>
    </subcellularLocation>
</comment>
<dbReference type="EMBL" id="QNTT01000002">
    <property type="protein sequence ID" value="RBA40525.1"/>
    <property type="molecule type" value="Genomic_DNA"/>
</dbReference>
<sequence>MTTTLVERRPQRHSLWPALGVVALVLSLVASVFVGAADITVWDALTGGLTEAHRVYLVEARLPRTSAAALAGASLAIAGLLMQLLTRNRFVEPSTAGTVESAGLGLVVVAIIAPGAPIVAKMLVAMVFALAGTALFLACIRRVPVSDSFVVPLIGIMLGSVIGAVAAFLALSRDLLQMLNSWMLADFSAVLAGRYELLWLVAVLGVLAYIAADRFTVAGLGEDVSTGLGLDHKTVVAAGMAIVAAVAAVVVVTVGALPLLGLVVPNVVSRLVGDDARRGLPLVALLGAVTVLICDMVGRSLPGLFAGGAPGAGEVPVGTIVGILGGAVFLAMMLRGVRNA</sequence>
<gene>
    <name evidence="9" type="ORF">DQ226_01455</name>
</gene>
<dbReference type="Gene3D" id="1.10.3470.10">
    <property type="entry name" value="ABC transporter involved in vitamin B12 uptake, BtuC"/>
    <property type="match status" value="1"/>
</dbReference>
<keyword evidence="6 8" id="KW-1133">Transmembrane helix</keyword>
<feature type="transmembrane region" description="Helical" evidence="8">
    <location>
        <begin position="66"/>
        <end position="85"/>
    </location>
</feature>
<dbReference type="GO" id="GO:0005886">
    <property type="term" value="C:plasma membrane"/>
    <property type="evidence" value="ECO:0007669"/>
    <property type="project" value="UniProtKB-SubCell"/>
</dbReference>
<dbReference type="AlphaFoldDB" id="A0A365PDP8"/>
<feature type="transmembrane region" description="Helical" evidence="8">
    <location>
        <begin position="97"/>
        <end position="116"/>
    </location>
</feature>
<evidence type="ECO:0000256" key="2">
    <source>
        <dbReference type="ARBA" id="ARBA00007935"/>
    </source>
</evidence>
<dbReference type="Proteomes" id="UP000252187">
    <property type="component" value="Unassembled WGS sequence"/>
</dbReference>
<reference evidence="9 10" key="1">
    <citation type="submission" date="2018-06" db="EMBL/GenBank/DDBJ databases">
        <title>Whole genome sequencing of four bacterial strains from South Shetland trench revealing bio-synthetic gene clusters.</title>
        <authorList>
            <person name="Abdel-Mageed W.M."/>
            <person name="Lehri B."/>
            <person name="Jarmusch S.A."/>
            <person name="Miranda K."/>
            <person name="Goodfellow M."/>
            <person name="Jaspars M."/>
            <person name="Karlyshev A.V."/>
        </authorList>
    </citation>
    <scope>NUCLEOTIDE SEQUENCE [LARGE SCALE GENOMIC DNA]</scope>
    <source>
        <strain evidence="9 10">SST1</strain>
    </source>
</reference>
<evidence type="ECO:0000256" key="3">
    <source>
        <dbReference type="ARBA" id="ARBA00022448"/>
    </source>
</evidence>
<evidence type="ECO:0000256" key="1">
    <source>
        <dbReference type="ARBA" id="ARBA00004651"/>
    </source>
</evidence>
<feature type="transmembrane region" description="Helical" evidence="8">
    <location>
        <begin position="20"/>
        <end position="45"/>
    </location>
</feature>